<evidence type="ECO:0000256" key="13">
    <source>
        <dbReference type="SAM" id="MobiDB-lite"/>
    </source>
</evidence>
<accession>A0A6A4W0U7</accession>
<dbReference type="PANTHER" id="PTHR12196:SF2">
    <property type="entry name" value="DIPHTHINE--AMMONIA LIGASE"/>
    <property type="match status" value="1"/>
</dbReference>
<dbReference type="EMBL" id="VIIS01001408">
    <property type="protein sequence ID" value="KAF0298839.1"/>
    <property type="molecule type" value="Genomic_DNA"/>
</dbReference>
<dbReference type="FunFam" id="3.90.1490.10:FF:000001">
    <property type="entry name" value="Diphthine--ammonia ligase"/>
    <property type="match status" value="1"/>
</dbReference>
<organism evidence="15 16">
    <name type="scientific">Amphibalanus amphitrite</name>
    <name type="common">Striped barnacle</name>
    <name type="synonym">Balanus amphitrite</name>
    <dbReference type="NCBI Taxonomy" id="1232801"/>
    <lineage>
        <taxon>Eukaryota</taxon>
        <taxon>Metazoa</taxon>
        <taxon>Ecdysozoa</taxon>
        <taxon>Arthropoda</taxon>
        <taxon>Crustacea</taxon>
        <taxon>Multicrustacea</taxon>
        <taxon>Cirripedia</taxon>
        <taxon>Thoracica</taxon>
        <taxon>Thoracicalcarea</taxon>
        <taxon>Balanomorpha</taxon>
        <taxon>Balanoidea</taxon>
        <taxon>Balanidae</taxon>
        <taxon>Amphibalaninae</taxon>
        <taxon>Amphibalanus</taxon>
    </lineage>
</organism>
<dbReference type="GO" id="GO:0017183">
    <property type="term" value="P:protein histidyl modification to diphthamide"/>
    <property type="evidence" value="ECO:0007669"/>
    <property type="project" value="UniProtKB-UniPathway"/>
</dbReference>
<protein>
    <recommendedName>
        <fullName evidence="4">Diphthine--ammonia ligase</fullName>
        <ecNumber evidence="3">6.3.1.14</ecNumber>
    </recommendedName>
    <alternativeName>
        <fullName evidence="9">ATP-binding domain-containing protein 4</fullName>
    </alternativeName>
    <alternativeName>
        <fullName evidence="8">Diphthamide synthase</fullName>
    </alternativeName>
    <alternativeName>
        <fullName evidence="10">Diphthamide synthetase</fullName>
    </alternativeName>
    <alternativeName>
        <fullName evidence="11">Protein DPH6 homolog</fullName>
    </alternativeName>
</protein>
<dbReference type="Pfam" id="PF01042">
    <property type="entry name" value="Ribonuc_L-PSP"/>
    <property type="match status" value="1"/>
</dbReference>
<dbReference type="Gene3D" id="3.40.50.620">
    <property type="entry name" value="HUPs"/>
    <property type="match status" value="1"/>
</dbReference>
<dbReference type="EC" id="6.3.1.14" evidence="3"/>
<comment type="catalytic activity">
    <reaction evidence="12">
        <text>diphthine-[translation elongation factor 2] + NH4(+) + ATP = diphthamide-[translation elongation factor 2] + AMP + diphosphate + H(+)</text>
        <dbReference type="Rhea" id="RHEA:19753"/>
        <dbReference type="Rhea" id="RHEA-COMP:10172"/>
        <dbReference type="Rhea" id="RHEA-COMP:10174"/>
        <dbReference type="ChEBI" id="CHEBI:15378"/>
        <dbReference type="ChEBI" id="CHEBI:16692"/>
        <dbReference type="ChEBI" id="CHEBI:28938"/>
        <dbReference type="ChEBI" id="CHEBI:30616"/>
        <dbReference type="ChEBI" id="CHEBI:33019"/>
        <dbReference type="ChEBI" id="CHEBI:82696"/>
        <dbReference type="ChEBI" id="CHEBI:456215"/>
        <dbReference type="EC" id="6.3.1.14"/>
    </reaction>
</comment>
<evidence type="ECO:0000256" key="12">
    <source>
        <dbReference type="ARBA" id="ARBA00048108"/>
    </source>
</evidence>
<proteinExistence type="inferred from homology"/>
<evidence type="ECO:0000256" key="10">
    <source>
        <dbReference type="ARBA" id="ARBA00031552"/>
    </source>
</evidence>
<dbReference type="InterPro" id="IPR030662">
    <property type="entry name" value="DPH6/MJ0570"/>
</dbReference>
<evidence type="ECO:0000256" key="5">
    <source>
        <dbReference type="ARBA" id="ARBA00022598"/>
    </source>
</evidence>
<comment type="similarity">
    <text evidence="2">Belongs to the Diphthine--ammonia ligase family.</text>
</comment>
<gene>
    <name evidence="15" type="primary">mug71</name>
    <name evidence="15" type="ORF">FJT64_003839</name>
</gene>
<evidence type="ECO:0000256" key="7">
    <source>
        <dbReference type="ARBA" id="ARBA00022840"/>
    </source>
</evidence>
<name>A0A6A4W0U7_AMPAM</name>
<dbReference type="AlphaFoldDB" id="A0A6A4W0U7"/>
<dbReference type="OrthoDB" id="686384at2759"/>
<evidence type="ECO:0000256" key="8">
    <source>
        <dbReference type="ARBA" id="ARBA00029814"/>
    </source>
</evidence>
<evidence type="ECO:0000313" key="15">
    <source>
        <dbReference type="EMBL" id="KAF0298839.1"/>
    </source>
</evidence>
<dbReference type="InterPro" id="IPR006175">
    <property type="entry name" value="YjgF/YER057c/UK114"/>
</dbReference>
<dbReference type="GO" id="GO:0005524">
    <property type="term" value="F:ATP binding"/>
    <property type="evidence" value="ECO:0007669"/>
    <property type="project" value="UniProtKB-KW"/>
</dbReference>
<evidence type="ECO:0000256" key="2">
    <source>
        <dbReference type="ARBA" id="ARBA00008496"/>
    </source>
</evidence>
<keyword evidence="5 15" id="KW-0436">Ligase</keyword>
<dbReference type="InterPro" id="IPR035959">
    <property type="entry name" value="RutC-like_sf"/>
</dbReference>
<feature type="region of interest" description="Disordered" evidence="13">
    <location>
        <begin position="259"/>
        <end position="278"/>
    </location>
</feature>
<comment type="caution">
    <text evidence="15">The sequence shown here is derived from an EMBL/GenBank/DDBJ whole genome shotgun (WGS) entry which is preliminary data.</text>
</comment>
<dbReference type="Proteomes" id="UP000440578">
    <property type="component" value="Unassembled WGS sequence"/>
</dbReference>
<dbReference type="CDD" id="cd06156">
    <property type="entry name" value="eu_AANH_C_2"/>
    <property type="match status" value="1"/>
</dbReference>
<comment type="pathway">
    <text evidence="1">Protein modification; peptidyl-diphthamide biosynthesis.</text>
</comment>
<dbReference type="Gene3D" id="3.90.1490.10">
    <property type="entry name" value="putative n-type atp pyrophosphatase, domain 2"/>
    <property type="match status" value="1"/>
</dbReference>
<evidence type="ECO:0000256" key="6">
    <source>
        <dbReference type="ARBA" id="ARBA00022741"/>
    </source>
</evidence>
<evidence type="ECO:0000256" key="9">
    <source>
        <dbReference type="ARBA" id="ARBA00031202"/>
    </source>
</evidence>
<reference evidence="15 16" key="1">
    <citation type="submission" date="2019-07" db="EMBL/GenBank/DDBJ databases">
        <title>Draft genome assembly of a fouling barnacle, Amphibalanus amphitrite (Darwin, 1854): The first reference genome for Thecostraca.</title>
        <authorList>
            <person name="Kim W."/>
        </authorList>
    </citation>
    <scope>NUCLEOTIDE SEQUENCE [LARGE SCALE GENOMIC DNA]</scope>
    <source>
        <strain evidence="15">SNU_AA5</strain>
        <tissue evidence="15">Soma without cirri and trophi</tissue>
    </source>
</reference>
<sequence length="644" mass="69113">MRVVALVSGGKDSCYNMIQCVREGHTVVALANLHPPQSANDEMDSYMYQTVGHNAIALYAEAMELPLYRASIRGSACASDREYSPTEGDEVEDLHRLLSKIKLLPGGSDPCPRCSRLGLTSLSFLWRRDQSELLAEMVECRVLAVLVKVAALGLLPDRHLGQTLDQIRPHMERMKGKYGLNVCGEGGEYETFTLDCPLFKKRIVVDEQEVVTHSDDAFAPVAYLNFTRTHLEDKQLGDLTQAQRIVGLPATCERPELLDAPPPVDGSTDPPSEDATAVPEPTVAESAGWVWVGPIEGRADGGRSGMEAALDTLTESLSSRGLAVSDLTSVALFVSRMSRYAALNSEYVRRLGGSRPARLCVQAPLPAGSEVRLEVTALRAAAARRRHMHVQSVSHWAPANIGPYSQSVLCGEVLYVAGMIGLDPASMRLVRGGEQQARLALRHVERVIEASSNDADTDTVVQTVCYVTDPSLLTPCSALMTARLASSLQCAVVVPGLPRGAAVEWHVWTHAHNAQFLSECRQSSLELDGVAMEVSLRWSVAHRLSAATVLCSAGGDGRLSAGQLTGCLRSTVGCLRSKAGQAAVCHLRVFHCVEDGAAVAEAALSVRGPLCVVTPVPVTAVGDGVTRRVAVTALAMDAAREKRD</sequence>
<dbReference type="SUPFAM" id="SSF52402">
    <property type="entry name" value="Adenine nucleotide alpha hydrolases-like"/>
    <property type="match status" value="1"/>
</dbReference>
<evidence type="ECO:0000256" key="11">
    <source>
        <dbReference type="ARBA" id="ARBA00032849"/>
    </source>
</evidence>
<dbReference type="SUPFAM" id="SSF55298">
    <property type="entry name" value="YjgF-like"/>
    <property type="match status" value="2"/>
</dbReference>
<dbReference type="PANTHER" id="PTHR12196">
    <property type="entry name" value="DOMAIN OF UNKNOWN FUNCTION 71 DUF71 -CONTAINING PROTEIN"/>
    <property type="match status" value="1"/>
</dbReference>
<feature type="domain" description="Diphthamide synthase" evidence="14">
    <location>
        <begin position="1"/>
        <end position="219"/>
    </location>
</feature>
<dbReference type="InterPro" id="IPR002761">
    <property type="entry name" value="Diphthami_syn_dom"/>
</dbReference>
<dbReference type="InterPro" id="IPR014729">
    <property type="entry name" value="Rossmann-like_a/b/a_fold"/>
</dbReference>
<dbReference type="UniPathway" id="UPA00559"/>
<evidence type="ECO:0000259" key="14">
    <source>
        <dbReference type="Pfam" id="PF01902"/>
    </source>
</evidence>
<evidence type="ECO:0000256" key="3">
    <source>
        <dbReference type="ARBA" id="ARBA00012089"/>
    </source>
</evidence>
<dbReference type="Pfam" id="PF01902">
    <property type="entry name" value="Diphthami_syn_2"/>
    <property type="match status" value="1"/>
</dbReference>
<keyword evidence="16" id="KW-1185">Reference proteome</keyword>
<dbReference type="CDD" id="cd01994">
    <property type="entry name" value="AANH_PF0828-like"/>
    <property type="match status" value="1"/>
</dbReference>
<evidence type="ECO:0000256" key="1">
    <source>
        <dbReference type="ARBA" id="ARBA00005156"/>
    </source>
</evidence>
<keyword evidence="7" id="KW-0067">ATP-binding</keyword>
<evidence type="ECO:0000256" key="4">
    <source>
        <dbReference type="ARBA" id="ARBA00018426"/>
    </source>
</evidence>
<keyword evidence="6" id="KW-0547">Nucleotide-binding</keyword>
<evidence type="ECO:0000313" key="16">
    <source>
        <dbReference type="Proteomes" id="UP000440578"/>
    </source>
</evidence>
<dbReference type="GO" id="GO:0017178">
    <property type="term" value="F:diphthine-ammonia ligase activity"/>
    <property type="evidence" value="ECO:0007669"/>
    <property type="project" value="UniProtKB-EC"/>
</dbReference>
<dbReference type="Gene3D" id="3.30.1330.40">
    <property type="entry name" value="RutC-like"/>
    <property type="match status" value="2"/>
</dbReference>